<keyword evidence="6" id="KW-0539">Nucleus</keyword>
<accession>A0AAJ7C4S0</accession>
<evidence type="ECO:0000256" key="8">
    <source>
        <dbReference type="SAM" id="MobiDB-lite"/>
    </source>
</evidence>
<dbReference type="SUPFAM" id="SSF57667">
    <property type="entry name" value="beta-beta-alpha zinc fingers"/>
    <property type="match status" value="2"/>
</dbReference>
<feature type="compositionally biased region" description="Low complexity" evidence="8">
    <location>
        <begin position="425"/>
        <end position="448"/>
    </location>
</feature>
<evidence type="ECO:0000313" key="11">
    <source>
        <dbReference type="RefSeq" id="XP_015601786.1"/>
    </source>
</evidence>
<dbReference type="RefSeq" id="XP_015601786.1">
    <property type="nucleotide sequence ID" value="XM_015746300.2"/>
</dbReference>
<dbReference type="Gene3D" id="3.30.160.60">
    <property type="entry name" value="Classic Zinc Finger"/>
    <property type="match status" value="3"/>
</dbReference>
<dbReference type="GO" id="GO:0008270">
    <property type="term" value="F:zinc ion binding"/>
    <property type="evidence" value="ECO:0007669"/>
    <property type="project" value="UniProtKB-KW"/>
</dbReference>
<evidence type="ECO:0000256" key="2">
    <source>
        <dbReference type="ARBA" id="ARBA00022723"/>
    </source>
</evidence>
<feature type="compositionally biased region" description="Polar residues" evidence="8">
    <location>
        <begin position="414"/>
        <end position="424"/>
    </location>
</feature>
<dbReference type="FunFam" id="3.30.160.60:FF:000656">
    <property type="entry name" value="Zinc finger protein 541"/>
    <property type="match status" value="1"/>
</dbReference>
<comment type="subcellular location">
    <subcellularLocation>
        <location evidence="1">Nucleus</location>
    </subcellularLocation>
</comment>
<feature type="non-terminal residue" evidence="11">
    <location>
        <position position="578"/>
    </location>
</feature>
<keyword evidence="10" id="KW-1185">Reference proteome</keyword>
<dbReference type="KEGG" id="ccin:107270878"/>
<organism evidence="10 11">
    <name type="scientific">Cephus cinctus</name>
    <name type="common">Wheat stem sawfly</name>
    <dbReference type="NCBI Taxonomy" id="211228"/>
    <lineage>
        <taxon>Eukaryota</taxon>
        <taxon>Metazoa</taxon>
        <taxon>Ecdysozoa</taxon>
        <taxon>Arthropoda</taxon>
        <taxon>Hexapoda</taxon>
        <taxon>Insecta</taxon>
        <taxon>Pterygota</taxon>
        <taxon>Neoptera</taxon>
        <taxon>Endopterygota</taxon>
        <taxon>Hymenoptera</taxon>
        <taxon>Cephoidea</taxon>
        <taxon>Cephidae</taxon>
        <taxon>Cephus</taxon>
    </lineage>
</organism>
<evidence type="ECO:0000313" key="10">
    <source>
        <dbReference type="Proteomes" id="UP000694920"/>
    </source>
</evidence>
<dbReference type="AlphaFoldDB" id="A0AAJ7C4S0"/>
<evidence type="ECO:0000256" key="6">
    <source>
        <dbReference type="ARBA" id="ARBA00023242"/>
    </source>
</evidence>
<dbReference type="InterPro" id="IPR013087">
    <property type="entry name" value="Znf_C2H2_type"/>
</dbReference>
<evidence type="ECO:0000256" key="3">
    <source>
        <dbReference type="ARBA" id="ARBA00022737"/>
    </source>
</evidence>
<dbReference type="PANTHER" id="PTHR24408">
    <property type="entry name" value="ZINC FINGER PROTEIN"/>
    <property type="match status" value="1"/>
</dbReference>
<evidence type="ECO:0000256" key="7">
    <source>
        <dbReference type="PROSITE-ProRule" id="PRU00042"/>
    </source>
</evidence>
<feature type="domain" description="C2H2-type" evidence="9">
    <location>
        <begin position="384"/>
        <end position="414"/>
    </location>
</feature>
<dbReference type="Proteomes" id="UP000694920">
    <property type="component" value="Unplaced"/>
</dbReference>
<name>A0AAJ7C4S0_CEPCN</name>
<dbReference type="PROSITE" id="PS00028">
    <property type="entry name" value="ZINC_FINGER_C2H2_1"/>
    <property type="match status" value="3"/>
</dbReference>
<keyword evidence="3" id="KW-0677">Repeat</keyword>
<dbReference type="InterPro" id="IPR036236">
    <property type="entry name" value="Znf_C2H2_sf"/>
</dbReference>
<dbReference type="FunFam" id="3.30.160.60:FF:000744">
    <property type="entry name" value="zinc finger E-box-binding homeobox 1"/>
    <property type="match status" value="1"/>
</dbReference>
<feature type="region of interest" description="Disordered" evidence="8">
    <location>
        <begin position="280"/>
        <end position="330"/>
    </location>
</feature>
<feature type="region of interest" description="Disordered" evidence="8">
    <location>
        <begin position="500"/>
        <end position="578"/>
    </location>
</feature>
<keyword evidence="5" id="KW-0862">Zinc</keyword>
<feature type="domain" description="C2H2-type" evidence="9">
    <location>
        <begin position="356"/>
        <end position="383"/>
    </location>
</feature>
<feature type="region of interest" description="Disordered" evidence="8">
    <location>
        <begin position="34"/>
        <end position="54"/>
    </location>
</feature>
<reference evidence="11" key="1">
    <citation type="submission" date="2025-08" db="UniProtKB">
        <authorList>
            <consortium name="RefSeq"/>
        </authorList>
    </citation>
    <scope>IDENTIFICATION</scope>
</reference>
<dbReference type="Pfam" id="PF00096">
    <property type="entry name" value="zf-C2H2"/>
    <property type="match status" value="3"/>
</dbReference>
<evidence type="ECO:0000259" key="9">
    <source>
        <dbReference type="PROSITE" id="PS50157"/>
    </source>
</evidence>
<evidence type="ECO:0000256" key="1">
    <source>
        <dbReference type="ARBA" id="ARBA00004123"/>
    </source>
</evidence>
<dbReference type="GO" id="GO:0043565">
    <property type="term" value="F:sequence-specific DNA binding"/>
    <property type="evidence" value="ECO:0007669"/>
    <property type="project" value="TreeGrafter"/>
</dbReference>
<dbReference type="GO" id="GO:0000981">
    <property type="term" value="F:DNA-binding transcription factor activity, RNA polymerase II-specific"/>
    <property type="evidence" value="ECO:0007669"/>
    <property type="project" value="TreeGrafter"/>
</dbReference>
<dbReference type="PANTHER" id="PTHR24408:SF58">
    <property type="entry name" value="TRANSCRIPTION FACTOR (TFIIIA), PUTATIVE (AFU_ORTHOLOGUE AFUA_1G05150)-RELATED"/>
    <property type="match status" value="1"/>
</dbReference>
<dbReference type="GO" id="GO:0005634">
    <property type="term" value="C:nucleus"/>
    <property type="evidence" value="ECO:0007669"/>
    <property type="project" value="UniProtKB-SubCell"/>
</dbReference>
<proteinExistence type="predicted"/>
<dbReference type="SMART" id="SM00355">
    <property type="entry name" value="ZnF_C2H2"/>
    <property type="match status" value="3"/>
</dbReference>
<feature type="domain" description="C2H2-type" evidence="9">
    <location>
        <begin position="328"/>
        <end position="355"/>
    </location>
</feature>
<sequence>MVECGCCVRWFVSCAIFDYLVTISVGFSGLRRPRCHKGERSSGGDGSRRRATSPASHAVLNPFMAATSDSGLVDTDPSRVSNMTAINSVCRDARCLIIAIRNAVGVPTWGMKTDAITKPLCVFRPVIQKQNVIARAFICFVATSKRKGSPSSEMVVFVRRAKGPVGEVGGVRLPLQSLHGYGSVFMYSASTSPGGGGGQSGGGGGEVTLRLREPEDIPEEVLARLEDTATLSISLQGDAVLRLGAAGTGNGNLELFDSESGPDLTLSPQTFTSTAEAFINDNSDSLGVPGDNDTGSSEESRTGTSDPGKLGVKKPRPKASSPNRQGPQQCQVCGKVFNNASALTKHKLTHSDERKYVCTMCGKAFKRQDHLNGHMLTHRNKKPYECKAEGCGKSYCDARSLRRHTENHHAGSKVNESVSPSSPITGPHTPNTPSSNPSTPSTPGATSTQNGHGHTALKQLLATEPTQTQQHKSATSPGASNDGLTKQQLELIQQIMQQTQQQATSQQHAATPAAAVATQTKNSKPATKSSTSPSANVTSAAGPNANARASPKPKVWNHGSQQQQQAQQQAQQQQQQQQ</sequence>
<gene>
    <name evidence="11" type="primary">LOC107270878</name>
</gene>
<feature type="compositionally biased region" description="Low complexity" evidence="8">
    <location>
        <begin position="500"/>
        <end position="536"/>
    </location>
</feature>
<feature type="compositionally biased region" description="Low complexity" evidence="8">
    <location>
        <begin position="294"/>
        <end position="305"/>
    </location>
</feature>
<feature type="compositionally biased region" description="Polar residues" evidence="8">
    <location>
        <begin position="320"/>
        <end position="330"/>
    </location>
</feature>
<protein>
    <submittedName>
        <fullName evidence="11">Sal-like protein 1</fullName>
    </submittedName>
</protein>
<dbReference type="GeneID" id="107270878"/>
<dbReference type="PROSITE" id="PS50157">
    <property type="entry name" value="ZINC_FINGER_C2H2_2"/>
    <property type="match status" value="3"/>
</dbReference>
<keyword evidence="2" id="KW-0479">Metal-binding</keyword>
<evidence type="ECO:0000256" key="5">
    <source>
        <dbReference type="ARBA" id="ARBA00022833"/>
    </source>
</evidence>
<feature type="compositionally biased region" description="Low complexity" evidence="8">
    <location>
        <begin position="561"/>
        <end position="578"/>
    </location>
</feature>
<evidence type="ECO:0000256" key="4">
    <source>
        <dbReference type="ARBA" id="ARBA00022771"/>
    </source>
</evidence>
<keyword evidence="4 7" id="KW-0863">Zinc-finger</keyword>
<feature type="region of interest" description="Disordered" evidence="8">
    <location>
        <begin position="406"/>
        <end position="453"/>
    </location>
</feature>
<feature type="compositionally biased region" description="Basic and acidic residues" evidence="8">
    <location>
        <begin position="36"/>
        <end position="48"/>
    </location>
</feature>
<feature type="region of interest" description="Disordered" evidence="8">
    <location>
        <begin position="464"/>
        <end position="483"/>
    </location>
</feature>